<evidence type="ECO:0000256" key="2">
    <source>
        <dbReference type="SAM" id="Phobius"/>
    </source>
</evidence>
<evidence type="ECO:0000313" key="4">
    <source>
        <dbReference type="EMBL" id="QDS90432.1"/>
    </source>
</evidence>
<keyword evidence="2" id="KW-0812">Transmembrane</keyword>
<dbReference type="GO" id="GO:0016020">
    <property type="term" value="C:membrane"/>
    <property type="evidence" value="ECO:0007669"/>
    <property type="project" value="InterPro"/>
</dbReference>
<dbReference type="Proteomes" id="UP000319557">
    <property type="component" value="Chromosome"/>
</dbReference>
<dbReference type="PROSITE" id="PS50885">
    <property type="entry name" value="HAMP"/>
    <property type="match status" value="1"/>
</dbReference>
<dbReference type="GO" id="GO:0007165">
    <property type="term" value="P:signal transduction"/>
    <property type="evidence" value="ECO:0007669"/>
    <property type="project" value="InterPro"/>
</dbReference>
<organism evidence="4 5">
    <name type="scientific">Rosistilla ulvae</name>
    <dbReference type="NCBI Taxonomy" id="1930277"/>
    <lineage>
        <taxon>Bacteria</taxon>
        <taxon>Pseudomonadati</taxon>
        <taxon>Planctomycetota</taxon>
        <taxon>Planctomycetia</taxon>
        <taxon>Pirellulales</taxon>
        <taxon>Pirellulaceae</taxon>
        <taxon>Rosistilla</taxon>
    </lineage>
</organism>
<dbReference type="EMBL" id="CP036261">
    <property type="protein sequence ID" value="QDS90432.1"/>
    <property type="molecule type" value="Genomic_DNA"/>
</dbReference>
<proteinExistence type="predicted"/>
<keyword evidence="2" id="KW-1133">Transmembrane helix</keyword>
<sequence>MSKTTRRKSNFVDPETQLSLLKRITFHWASFMVANSVALMIWLMLFEQEPGATWGETASLFLQRYAPFLIISAAMLPIFLRDTMRLSNRFAGPIQRLRRAMEAVAEGSHVKPISFRKGDFLQDLAADFNLVLARHQKQQLASATQPTHPDQSETQVSATEIESESPVSV</sequence>
<protein>
    <recommendedName>
        <fullName evidence="3">HAMP domain-containing protein</fullName>
    </recommendedName>
</protein>
<evidence type="ECO:0000256" key="1">
    <source>
        <dbReference type="SAM" id="MobiDB-lite"/>
    </source>
</evidence>
<dbReference type="AlphaFoldDB" id="A0A517M6D0"/>
<name>A0A517M6D0_9BACT</name>
<accession>A0A517M6D0</accession>
<evidence type="ECO:0000313" key="5">
    <source>
        <dbReference type="Proteomes" id="UP000319557"/>
    </source>
</evidence>
<feature type="transmembrane region" description="Helical" evidence="2">
    <location>
        <begin position="26"/>
        <end position="45"/>
    </location>
</feature>
<keyword evidence="5" id="KW-1185">Reference proteome</keyword>
<keyword evidence="2" id="KW-0472">Membrane</keyword>
<dbReference type="InterPro" id="IPR003660">
    <property type="entry name" value="HAMP_dom"/>
</dbReference>
<evidence type="ECO:0000259" key="3">
    <source>
        <dbReference type="PROSITE" id="PS50885"/>
    </source>
</evidence>
<feature type="domain" description="HAMP" evidence="3">
    <location>
        <begin position="88"/>
        <end position="140"/>
    </location>
</feature>
<dbReference type="Gene3D" id="6.10.340.10">
    <property type="match status" value="1"/>
</dbReference>
<feature type="transmembrane region" description="Helical" evidence="2">
    <location>
        <begin position="65"/>
        <end position="80"/>
    </location>
</feature>
<feature type="region of interest" description="Disordered" evidence="1">
    <location>
        <begin position="139"/>
        <end position="169"/>
    </location>
</feature>
<dbReference type="CDD" id="cd06225">
    <property type="entry name" value="HAMP"/>
    <property type="match status" value="1"/>
</dbReference>
<reference evidence="4 5" key="1">
    <citation type="submission" date="2019-02" db="EMBL/GenBank/DDBJ databases">
        <title>Deep-cultivation of Planctomycetes and their phenomic and genomic characterization uncovers novel biology.</title>
        <authorList>
            <person name="Wiegand S."/>
            <person name="Jogler M."/>
            <person name="Boedeker C."/>
            <person name="Pinto D."/>
            <person name="Vollmers J."/>
            <person name="Rivas-Marin E."/>
            <person name="Kohn T."/>
            <person name="Peeters S.H."/>
            <person name="Heuer A."/>
            <person name="Rast P."/>
            <person name="Oberbeckmann S."/>
            <person name="Bunk B."/>
            <person name="Jeske O."/>
            <person name="Meyerdierks A."/>
            <person name="Storesund J.E."/>
            <person name="Kallscheuer N."/>
            <person name="Luecker S."/>
            <person name="Lage O.M."/>
            <person name="Pohl T."/>
            <person name="Merkel B.J."/>
            <person name="Hornburger P."/>
            <person name="Mueller R.-W."/>
            <person name="Bruemmer F."/>
            <person name="Labrenz M."/>
            <person name="Spormann A.M."/>
            <person name="Op den Camp H."/>
            <person name="Overmann J."/>
            <person name="Amann R."/>
            <person name="Jetten M.S.M."/>
            <person name="Mascher T."/>
            <person name="Medema M.H."/>
            <person name="Devos D.P."/>
            <person name="Kaster A.-K."/>
            <person name="Ovreas L."/>
            <person name="Rohde M."/>
            <person name="Galperin M.Y."/>
            <person name="Jogler C."/>
        </authorList>
    </citation>
    <scope>NUCLEOTIDE SEQUENCE [LARGE SCALE GENOMIC DNA]</scope>
    <source>
        <strain evidence="4 5">EC9</strain>
    </source>
</reference>
<gene>
    <name evidence="4" type="ORF">EC9_46400</name>
</gene>
<dbReference type="RefSeq" id="WP_218934349.1">
    <property type="nucleotide sequence ID" value="NZ_CP036261.1"/>
</dbReference>
<dbReference type="KEGG" id="ruv:EC9_46400"/>